<feature type="compositionally biased region" description="Basic and acidic residues" evidence="2">
    <location>
        <begin position="15"/>
        <end position="24"/>
    </location>
</feature>
<feature type="region of interest" description="Disordered" evidence="2">
    <location>
        <begin position="265"/>
        <end position="287"/>
    </location>
</feature>
<dbReference type="GeneID" id="63735770"/>
<sequence>MHSAASGGVGAPTRIDIDDSDHVVQTDMSASSNRLMRKLATTATWRDDDDMKGSDSSQLHSDASTASSRMTTPNPQPPPISRPSLSSTIETHTPHVSRTPAIPIPGALPPPPPPPRRGEPRYFQRSNQPRQVPEFPSNLTPGSNIDGFRRDQALQAPPPHGFPAPLTSLAGKFNADDRGILLPTMHRDSHQPLESSSDAMFPQYPLPNTSRSTGSPLQPEASVYSGLGHKKTVRLMSGLETRSERSSSENSFEADALAYRNARHFPPQLPAQPNHLSNRQQRSSATNRITNWVSEYEKSYIPARVRRHETYMEAPSDHSESGDGRSQSSAVSSRNVFLEHSWQKFQQKRAEVKKLKHYTTTIRQEQRNLRRRMDDAGNAFVAVLRPLLVSQRSEILSSSLEDLDRRWAAMLRLREEYHSREATYESLELELDKEEQELDRLETKFYSLFTPGRDGHAKQSLPTRSSTNDTIQSTDSETPYCLLGICADKSLEDVHPLYHKFSAAVGDLQNAKEEYEDLLTAKVQYEEDTLVREQTGRPMTLEAEEFFADLSDEKARMQSSIKELESQVQRLRQQCEEQGAMKKFLSVQMSYILNPETTRKGMYLEDDANILQKHKTVIHPRYSELLTQHSHLLDGPVPLTAKQALTAACELPDSDPLKSQKKHIAEKEYAIEALVQSYNSESKADLINRWVLQQLGQSPLNALLLQSVFGSECGLKIRDYLHWQLDVLHYWSRDGTMSPAAEMDKSSVSEMSEYSDCTGSLRRSRAASDGELHLKPMRKTLRQVKSSDTLRFNGQALA</sequence>
<evidence type="ECO:0000256" key="1">
    <source>
        <dbReference type="SAM" id="Coils"/>
    </source>
</evidence>
<name>A0A0B2WWE7_METAS</name>
<organism evidence="3 4">
    <name type="scientific">Metarhizium album (strain ARSEF 1941)</name>
    <dbReference type="NCBI Taxonomy" id="1081103"/>
    <lineage>
        <taxon>Eukaryota</taxon>
        <taxon>Fungi</taxon>
        <taxon>Dikarya</taxon>
        <taxon>Ascomycota</taxon>
        <taxon>Pezizomycotina</taxon>
        <taxon>Sordariomycetes</taxon>
        <taxon>Hypocreomycetidae</taxon>
        <taxon>Hypocreales</taxon>
        <taxon>Clavicipitaceae</taxon>
        <taxon>Metarhizium</taxon>
    </lineage>
</organism>
<dbReference type="HOGENOM" id="CLU_017007_0_0_1"/>
<dbReference type="EMBL" id="AZHE01000002">
    <property type="protein sequence ID" value="KHO00537.1"/>
    <property type="molecule type" value="Genomic_DNA"/>
</dbReference>
<feature type="coiled-coil region" evidence="1">
    <location>
        <begin position="508"/>
        <end position="581"/>
    </location>
</feature>
<feature type="compositionally biased region" description="Polar residues" evidence="2">
    <location>
        <begin position="460"/>
        <end position="473"/>
    </location>
</feature>
<evidence type="ECO:0000313" key="3">
    <source>
        <dbReference type="EMBL" id="KHO00537.1"/>
    </source>
</evidence>
<feature type="region of interest" description="Disordered" evidence="2">
    <location>
        <begin position="1"/>
        <end position="151"/>
    </location>
</feature>
<accession>A0A0B2WWE7</accession>
<dbReference type="AlphaFoldDB" id="A0A0B2WWE7"/>
<dbReference type="RefSeq" id="XP_040681602.1">
    <property type="nucleotide sequence ID" value="XM_040820114.1"/>
</dbReference>
<comment type="caution">
    <text evidence="3">The sequence shown here is derived from an EMBL/GenBank/DDBJ whole genome shotgun (WGS) entry which is preliminary data.</text>
</comment>
<reference evidence="3 4" key="1">
    <citation type="journal article" date="2014" name="Proc. Natl. Acad. Sci. U.S.A.">
        <title>Trajectory and genomic determinants of fungal-pathogen speciation and host adaptation.</title>
        <authorList>
            <person name="Hu X."/>
            <person name="Xiao G."/>
            <person name="Zheng P."/>
            <person name="Shang Y."/>
            <person name="Su Y."/>
            <person name="Zhang X."/>
            <person name="Liu X."/>
            <person name="Zhan S."/>
            <person name="St Leger R.J."/>
            <person name="Wang C."/>
        </authorList>
    </citation>
    <scope>NUCLEOTIDE SEQUENCE [LARGE SCALE GENOMIC DNA]</scope>
    <source>
        <strain evidence="3 4">ARSEF 1941</strain>
    </source>
</reference>
<feature type="compositionally biased region" description="Polar residues" evidence="2">
    <location>
        <begin position="54"/>
        <end position="72"/>
    </location>
</feature>
<keyword evidence="4" id="KW-1185">Reference proteome</keyword>
<evidence type="ECO:0000256" key="2">
    <source>
        <dbReference type="SAM" id="MobiDB-lite"/>
    </source>
</evidence>
<protein>
    <submittedName>
        <fullName evidence="3">Uncharacterized protein</fullName>
    </submittedName>
</protein>
<keyword evidence="1" id="KW-0175">Coiled coil</keyword>
<feature type="compositionally biased region" description="Pro residues" evidence="2">
    <location>
        <begin position="102"/>
        <end position="115"/>
    </location>
</feature>
<gene>
    <name evidence="3" type="ORF">MAM_01315</name>
</gene>
<proteinExistence type="predicted"/>
<dbReference type="STRING" id="1081103.A0A0B2WWE7"/>
<dbReference type="OrthoDB" id="3553547at2759"/>
<feature type="compositionally biased region" description="Polar residues" evidence="2">
    <location>
        <begin position="274"/>
        <end position="287"/>
    </location>
</feature>
<feature type="region of interest" description="Disordered" evidence="2">
    <location>
        <begin position="454"/>
        <end position="473"/>
    </location>
</feature>
<evidence type="ECO:0000313" key="4">
    <source>
        <dbReference type="Proteomes" id="UP000030816"/>
    </source>
</evidence>
<feature type="coiled-coil region" evidence="1">
    <location>
        <begin position="410"/>
        <end position="444"/>
    </location>
</feature>
<dbReference type="Proteomes" id="UP000030816">
    <property type="component" value="Unassembled WGS sequence"/>
</dbReference>